<accession>A0A0J6Y4C4</accession>
<evidence type="ECO:0000313" key="2">
    <source>
        <dbReference type="Proteomes" id="UP000054565"/>
    </source>
</evidence>
<protein>
    <submittedName>
        <fullName evidence="1">Uncharacterized protein</fullName>
    </submittedName>
</protein>
<dbReference type="AlphaFoldDB" id="A0A0J6Y4C4"/>
<dbReference type="Proteomes" id="UP000054565">
    <property type="component" value="Unassembled WGS sequence"/>
</dbReference>
<sequence length="125" mass="13608">MSIITESSDLGKQLSSSNIARDSPLLAFQFASKSETRIRQATAHARHLSDIAHVPTRDAGESSGGTMCEVSYRILASGLAVRNQCLRDLSHCRANKIPRVCLLTTYESQGCLSSNGTKELFHAQE</sequence>
<name>A0A0J6Y4C4_COCIT</name>
<dbReference type="EMBL" id="DS028093">
    <property type="protein sequence ID" value="KMP01889.1"/>
    <property type="molecule type" value="Genomic_DNA"/>
</dbReference>
<gene>
    <name evidence="1" type="ORF">CIRG_02028</name>
</gene>
<reference evidence="2" key="1">
    <citation type="journal article" date="2010" name="Genome Res.">
        <title>Population genomic sequencing of Coccidioides fungi reveals recent hybridization and transposon control.</title>
        <authorList>
            <person name="Neafsey D.E."/>
            <person name="Barker B.M."/>
            <person name="Sharpton T.J."/>
            <person name="Stajich J.E."/>
            <person name="Park D.J."/>
            <person name="Whiston E."/>
            <person name="Hung C.-Y."/>
            <person name="McMahan C."/>
            <person name="White J."/>
            <person name="Sykes S."/>
            <person name="Heiman D."/>
            <person name="Young S."/>
            <person name="Zeng Q."/>
            <person name="Abouelleil A."/>
            <person name="Aftuck L."/>
            <person name="Bessette D."/>
            <person name="Brown A."/>
            <person name="FitzGerald M."/>
            <person name="Lui A."/>
            <person name="Macdonald J.P."/>
            <person name="Priest M."/>
            <person name="Orbach M.J."/>
            <person name="Galgiani J.N."/>
            <person name="Kirkland T.N."/>
            <person name="Cole G.T."/>
            <person name="Birren B.W."/>
            <person name="Henn M.R."/>
            <person name="Taylor J.W."/>
            <person name="Rounsley S.D."/>
        </authorList>
    </citation>
    <scope>NUCLEOTIDE SEQUENCE [LARGE SCALE GENOMIC DNA]</scope>
    <source>
        <strain evidence="2">RMSCC 2394</strain>
    </source>
</reference>
<proteinExistence type="predicted"/>
<evidence type="ECO:0000313" key="1">
    <source>
        <dbReference type="EMBL" id="KMP01889.1"/>
    </source>
</evidence>
<organism evidence="1 2">
    <name type="scientific">Coccidioides immitis RMSCC 2394</name>
    <dbReference type="NCBI Taxonomy" id="404692"/>
    <lineage>
        <taxon>Eukaryota</taxon>
        <taxon>Fungi</taxon>
        <taxon>Dikarya</taxon>
        <taxon>Ascomycota</taxon>
        <taxon>Pezizomycotina</taxon>
        <taxon>Eurotiomycetes</taxon>
        <taxon>Eurotiomycetidae</taxon>
        <taxon>Onygenales</taxon>
        <taxon>Onygenaceae</taxon>
        <taxon>Coccidioides</taxon>
    </lineage>
</organism>